<dbReference type="RefSeq" id="WP_201246587.1">
    <property type="nucleotide sequence ID" value="NZ_NHSF01000069.1"/>
</dbReference>
<dbReference type="PANTHER" id="PTHR39555">
    <property type="entry name" value="FIMBRIAL ASSEMBLY PROTEIN PILO-LIKE PROTEIN-RELATED"/>
    <property type="match status" value="1"/>
</dbReference>
<keyword evidence="1" id="KW-0175">Coiled coil</keyword>
<dbReference type="Proteomes" id="UP001296967">
    <property type="component" value="Unassembled WGS sequence"/>
</dbReference>
<gene>
    <name evidence="3" type="ORF">CCR82_14765</name>
</gene>
<dbReference type="InterPro" id="IPR007445">
    <property type="entry name" value="PilO"/>
</dbReference>
<dbReference type="AlphaFoldDB" id="A0AAJ0UHS6"/>
<dbReference type="GO" id="GO:0043683">
    <property type="term" value="P:type IV pilus assembly"/>
    <property type="evidence" value="ECO:0007669"/>
    <property type="project" value="InterPro"/>
</dbReference>
<name>A0AAJ0UHS6_HALSE</name>
<reference evidence="3" key="1">
    <citation type="submission" date="2017-05" db="EMBL/GenBank/DDBJ databases">
        <authorList>
            <person name="Imhoff J.F."/>
            <person name="Rahn T."/>
            <person name="Kuenzel S."/>
            <person name="Neulinger S.C."/>
        </authorList>
    </citation>
    <scope>NUCLEOTIDE SEQUENCE</scope>
    <source>
        <strain evidence="3">DSM 4395</strain>
    </source>
</reference>
<dbReference type="PANTHER" id="PTHR39555:SF1">
    <property type="entry name" value="TYPE IV PILUS INNER MEMBRANE COMPONENT PILO"/>
    <property type="match status" value="1"/>
</dbReference>
<dbReference type="GO" id="GO:0043107">
    <property type="term" value="P:type IV pilus-dependent motility"/>
    <property type="evidence" value="ECO:0007669"/>
    <property type="project" value="InterPro"/>
</dbReference>
<dbReference type="InterPro" id="IPR014717">
    <property type="entry name" value="Transl_elong_EF1B/ribsomal_bS6"/>
</dbReference>
<dbReference type="Gene3D" id="1.10.287.540">
    <property type="entry name" value="Helix hairpin bin"/>
    <property type="match status" value="1"/>
</dbReference>
<accession>A0AAJ0UHS6</accession>
<organism evidence="3 4">
    <name type="scientific">Halochromatium salexigens</name>
    <name type="common">Chromatium salexigens</name>
    <dbReference type="NCBI Taxonomy" id="49447"/>
    <lineage>
        <taxon>Bacteria</taxon>
        <taxon>Pseudomonadati</taxon>
        <taxon>Pseudomonadota</taxon>
        <taxon>Gammaproteobacteria</taxon>
        <taxon>Chromatiales</taxon>
        <taxon>Chromatiaceae</taxon>
        <taxon>Halochromatium</taxon>
    </lineage>
</organism>
<keyword evidence="2" id="KW-0472">Membrane</keyword>
<protein>
    <submittedName>
        <fullName evidence="3">Pilus assembly protein PilO</fullName>
    </submittedName>
</protein>
<evidence type="ECO:0000256" key="2">
    <source>
        <dbReference type="SAM" id="Phobius"/>
    </source>
</evidence>
<dbReference type="Pfam" id="PF04350">
    <property type="entry name" value="PilO"/>
    <property type="match status" value="1"/>
</dbReference>
<keyword evidence="2" id="KW-1133">Transmembrane helix</keyword>
<proteinExistence type="predicted"/>
<evidence type="ECO:0000256" key="1">
    <source>
        <dbReference type="SAM" id="Coils"/>
    </source>
</evidence>
<keyword evidence="4" id="KW-1185">Reference proteome</keyword>
<feature type="transmembrane region" description="Helical" evidence="2">
    <location>
        <begin position="20"/>
        <end position="38"/>
    </location>
</feature>
<dbReference type="PIRSF" id="PIRSF016482">
    <property type="entry name" value="PilO"/>
    <property type="match status" value="1"/>
</dbReference>
<evidence type="ECO:0000313" key="4">
    <source>
        <dbReference type="Proteomes" id="UP001296967"/>
    </source>
</evidence>
<feature type="coiled-coil region" evidence="1">
    <location>
        <begin position="43"/>
        <end position="90"/>
    </location>
</feature>
<dbReference type="EMBL" id="NHSF01000069">
    <property type="protein sequence ID" value="MBK5931750.1"/>
    <property type="molecule type" value="Genomic_DNA"/>
</dbReference>
<comment type="caution">
    <text evidence="3">The sequence shown here is derived from an EMBL/GenBank/DDBJ whole genome shotgun (WGS) entry which is preliminary data.</text>
</comment>
<keyword evidence="2" id="KW-0812">Transmembrane</keyword>
<reference evidence="3" key="2">
    <citation type="journal article" date="2020" name="Microorganisms">
        <title>Osmotic Adaptation and Compatible Solute Biosynthesis of Phototrophic Bacteria as Revealed from Genome Analyses.</title>
        <authorList>
            <person name="Imhoff J.F."/>
            <person name="Rahn T."/>
            <person name="Kunzel S."/>
            <person name="Keller A."/>
            <person name="Neulinger S.C."/>
        </authorList>
    </citation>
    <scope>NUCLEOTIDE SEQUENCE</scope>
    <source>
        <strain evidence="3">DSM 4395</strain>
    </source>
</reference>
<evidence type="ECO:0000313" key="3">
    <source>
        <dbReference type="EMBL" id="MBK5931750.1"/>
    </source>
</evidence>
<dbReference type="Gene3D" id="3.30.70.60">
    <property type="match status" value="1"/>
</dbReference>
<sequence>MDLNALDVNTIGDWPMAAKAVLIAMGCGLVGVGWYQFVTSDQLERLSGARQQELELKQRLERKQPKAANLEAYRQQLAEMEVSFGNLLRQLPDETEVASLLVDVSRTGRAAGLEFELFQPSAEATQDFYAERPIRVRVSGRYHEFATFISGLASLPRIVTVHNIQIEHTKRPGGAMGVMSLSATVQTYRYLGGPGAG</sequence>